<protein>
    <submittedName>
        <fullName evidence="1">Uncharacterized protein</fullName>
    </submittedName>
</protein>
<dbReference type="Pfam" id="PF00653">
    <property type="entry name" value="BIR"/>
    <property type="match status" value="2"/>
</dbReference>
<dbReference type="Gene3D" id="1.10.1170.10">
    <property type="entry name" value="Inhibitor Of Apoptosis Protein (2mihbC-IAP-1), Chain A"/>
    <property type="match status" value="2"/>
</dbReference>
<dbReference type="PANTHER" id="PTHR10044:SF139">
    <property type="entry name" value="DEATH-ASSOCIATED INHIBITOR OF APOPTOSIS 2"/>
    <property type="match status" value="1"/>
</dbReference>
<dbReference type="GO" id="GO:0005737">
    <property type="term" value="C:cytoplasm"/>
    <property type="evidence" value="ECO:0007669"/>
    <property type="project" value="TreeGrafter"/>
</dbReference>
<accession>A0A2T7P4T3</accession>
<dbReference type="GO" id="GO:0051726">
    <property type="term" value="P:regulation of cell cycle"/>
    <property type="evidence" value="ECO:0007669"/>
    <property type="project" value="TreeGrafter"/>
</dbReference>
<dbReference type="PROSITE" id="PS50143">
    <property type="entry name" value="BIR_REPEAT_2"/>
    <property type="match status" value="2"/>
</dbReference>
<dbReference type="EMBL" id="PZQS01000006">
    <property type="protein sequence ID" value="PVD28435.1"/>
    <property type="molecule type" value="Genomic_DNA"/>
</dbReference>
<name>A0A2T7P4T3_POMCA</name>
<dbReference type="AlphaFoldDB" id="A0A2T7P4T3"/>
<proteinExistence type="predicted"/>
<dbReference type="InterPro" id="IPR001370">
    <property type="entry name" value="BIR_rpt"/>
</dbReference>
<dbReference type="SMART" id="SM00238">
    <property type="entry name" value="BIR"/>
    <property type="match status" value="2"/>
</dbReference>
<dbReference type="Proteomes" id="UP000245119">
    <property type="component" value="Linkage Group LG6"/>
</dbReference>
<evidence type="ECO:0000313" key="1">
    <source>
        <dbReference type="EMBL" id="PVD28435.1"/>
    </source>
</evidence>
<sequence length="237" mass="26155">MNNEPCRLKSFGDPSWSKNCPLSCLSLAKEGLYYTGKDAEVRCFKCGLQLDGRQDRILEVRAAHRARAPGCPFRNESLRGPCNIPLPVYSAKGQAANAIKAYLGGAGVPDTSMSGASDNDVNNVTHELNVRRRHSIGTDSLFPSFSTRVHRSQSFNDFQPVPGVSIEDFVQAGFFFTGVTDTVICYYCGLALRNWQTGDDPRIAHARLQPGCDYFRDQAGPEFVLDAQRELRTVGIE</sequence>
<dbReference type="GO" id="GO:0005634">
    <property type="term" value="C:nucleus"/>
    <property type="evidence" value="ECO:0007669"/>
    <property type="project" value="TreeGrafter"/>
</dbReference>
<dbReference type="InterPro" id="IPR050784">
    <property type="entry name" value="IAP"/>
</dbReference>
<reference evidence="1 2" key="1">
    <citation type="submission" date="2018-04" db="EMBL/GenBank/DDBJ databases">
        <title>The genome of golden apple snail Pomacea canaliculata provides insight into stress tolerance and invasive adaptation.</title>
        <authorList>
            <person name="Liu C."/>
            <person name="Liu B."/>
            <person name="Ren Y."/>
            <person name="Zhang Y."/>
            <person name="Wang H."/>
            <person name="Li S."/>
            <person name="Jiang F."/>
            <person name="Yin L."/>
            <person name="Zhang G."/>
            <person name="Qian W."/>
            <person name="Fan W."/>
        </authorList>
    </citation>
    <scope>NUCLEOTIDE SEQUENCE [LARGE SCALE GENOMIC DNA]</scope>
    <source>
        <strain evidence="1">SZHN2017</strain>
        <tissue evidence="1">Muscle</tissue>
    </source>
</reference>
<dbReference type="CDD" id="cd00022">
    <property type="entry name" value="BIR"/>
    <property type="match status" value="1"/>
</dbReference>
<dbReference type="STRING" id="400727.A0A2T7P4T3"/>
<organism evidence="1 2">
    <name type="scientific">Pomacea canaliculata</name>
    <name type="common">Golden apple snail</name>
    <dbReference type="NCBI Taxonomy" id="400727"/>
    <lineage>
        <taxon>Eukaryota</taxon>
        <taxon>Metazoa</taxon>
        <taxon>Spiralia</taxon>
        <taxon>Lophotrochozoa</taxon>
        <taxon>Mollusca</taxon>
        <taxon>Gastropoda</taxon>
        <taxon>Caenogastropoda</taxon>
        <taxon>Architaenioglossa</taxon>
        <taxon>Ampullarioidea</taxon>
        <taxon>Ampullariidae</taxon>
        <taxon>Pomacea</taxon>
    </lineage>
</organism>
<comment type="caution">
    <text evidence="1">The sequence shown here is derived from an EMBL/GenBank/DDBJ whole genome shotgun (WGS) entry which is preliminary data.</text>
</comment>
<dbReference type="OrthoDB" id="4034597at2759"/>
<dbReference type="SUPFAM" id="SSF57924">
    <property type="entry name" value="Inhibitor of apoptosis (IAP) repeat"/>
    <property type="match status" value="2"/>
</dbReference>
<evidence type="ECO:0000313" key="2">
    <source>
        <dbReference type="Proteomes" id="UP000245119"/>
    </source>
</evidence>
<gene>
    <name evidence="1" type="ORF">C0Q70_11022</name>
</gene>
<keyword evidence="2" id="KW-1185">Reference proteome</keyword>
<dbReference type="PANTHER" id="PTHR10044">
    <property type="entry name" value="INHIBITOR OF APOPTOSIS"/>
    <property type="match status" value="1"/>
</dbReference>